<dbReference type="SMART" id="SM01346">
    <property type="entry name" value="DUF3385"/>
    <property type="match status" value="1"/>
</dbReference>
<dbReference type="SUPFAM" id="SSF56112">
    <property type="entry name" value="Protein kinase-like (PK-like)"/>
    <property type="match status" value="1"/>
</dbReference>
<keyword evidence="2 9" id="KW-0808">Transferase</keyword>
<name>A0A9Q0LRS7_ANAIG</name>
<dbReference type="Gene3D" id="1.10.1070.11">
    <property type="entry name" value="Phosphatidylinositol 3-/4-kinase, catalytic domain"/>
    <property type="match status" value="1"/>
</dbReference>
<feature type="compositionally biased region" description="Basic residues" evidence="10">
    <location>
        <begin position="2166"/>
        <end position="2186"/>
    </location>
</feature>
<feature type="compositionally biased region" description="Polar residues" evidence="10">
    <location>
        <begin position="2091"/>
        <end position="2104"/>
    </location>
</feature>
<comment type="catalytic activity">
    <reaction evidence="7 9">
        <text>L-threonyl-[protein] + ATP = O-phospho-L-threonyl-[protein] + ADP + H(+)</text>
        <dbReference type="Rhea" id="RHEA:46608"/>
        <dbReference type="Rhea" id="RHEA-COMP:11060"/>
        <dbReference type="Rhea" id="RHEA-COMP:11605"/>
        <dbReference type="ChEBI" id="CHEBI:15378"/>
        <dbReference type="ChEBI" id="CHEBI:30013"/>
        <dbReference type="ChEBI" id="CHEBI:30616"/>
        <dbReference type="ChEBI" id="CHEBI:61977"/>
        <dbReference type="ChEBI" id="CHEBI:456216"/>
        <dbReference type="EC" id="2.7.11.1"/>
    </reaction>
</comment>
<evidence type="ECO:0000256" key="8">
    <source>
        <dbReference type="ARBA" id="ARBA00048679"/>
    </source>
</evidence>
<dbReference type="SUPFAM" id="SSF47212">
    <property type="entry name" value="FKBP12-rapamycin-binding domain of FKBP-rapamycin-associated protein (FRAP)"/>
    <property type="match status" value="1"/>
</dbReference>
<dbReference type="InterPro" id="IPR024585">
    <property type="entry name" value="mTOR_dom"/>
</dbReference>
<dbReference type="FunFam" id="3.30.1010.10:FF:000006">
    <property type="entry name" value="Serine/threonine-protein kinase TOR"/>
    <property type="match status" value="1"/>
</dbReference>
<dbReference type="PANTHER" id="PTHR11139">
    <property type="entry name" value="ATAXIA TELANGIECTASIA MUTATED ATM -RELATED"/>
    <property type="match status" value="1"/>
</dbReference>
<keyword evidence="15" id="KW-1185">Reference proteome</keyword>
<protein>
    <recommendedName>
        <fullName evidence="9">Serine/threonine-protein kinase TOR</fullName>
        <ecNumber evidence="9">2.7.11.1</ecNumber>
    </recommendedName>
</protein>
<dbReference type="GO" id="GO:0016242">
    <property type="term" value="P:negative regulation of macroautophagy"/>
    <property type="evidence" value="ECO:0007669"/>
    <property type="project" value="TreeGrafter"/>
</dbReference>
<dbReference type="Gene3D" id="1.25.10.10">
    <property type="entry name" value="Leucine-rich Repeat Variant"/>
    <property type="match status" value="4"/>
</dbReference>
<dbReference type="Pfam" id="PF00454">
    <property type="entry name" value="PI3_PI4_kinase"/>
    <property type="match status" value="1"/>
</dbReference>
<dbReference type="InterPro" id="IPR003151">
    <property type="entry name" value="PIK-rel_kinase_FAT"/>
</dbReference>
<keyword evidence="5 9" id="KW-0418">Kinase</keyword>
<dbReference type="PROSITE" id="PS51189">
    <property type="entry name" value="FAT"/>
    <property type="match status" value="1"/>
</dbReference>
<dbReference type="PANTHER" id="PTHR11139:SF9">
    <property type="entry name" value="SERINE_THREONINE-PROTEIN KINASE MTOR"/>
    <property type="match status" value="1"/>
</dbReference>
<dbReference type="InterPro" id="IPR011989">
    <property type="entry name" value="ARM-like"/>
</dbReference>
<dbReference type="SMART" id="SM01343">
    <property type="entry name" value="FATC"/>
    <property type="match status" value="1"/>
</dbReference>
<dbReference type="CDD" id="cd05169">
    <property type="entry name" value="PIKKc_TOR"/>
    <property type="match status" value="1"/>
</dbReference>
<comment type="caution">
    <text evidence="14">The sequence shown here is derived from an EMBL/GenBank/DDBJ whole genome shotgun (WGS) entry which is preliminary data.</text>
</comment>
<dbReference type="InterPro" id="IPR016024">
    <property type="entry name" value="ARM-type_fold"/>
</dbReference>
<keyword evidence="4 9" id="KW-0547">Nucleotide-binding</keyword>
<evidence type="ECO:0000256" key="7">
    <source>
        <dbReference type="ARBA" id="ARBA00047899"/>
    </source>
</evidence>
<feature type="region of interest" description="Disordered" evidence="10">
    <location>
        <begin position="1768"/>
        <end position="1814"/>
    </location>
</feature>
<evidence type="ECO:0000259" key="13">
    <source>
        <dbReference type="PROSITE" id="PS51190"/>
    </source>
</evidence>
<dbReference type="GO" id="GO:0005737">
    <property type="term" value="C:cytoplasm"/>
    <property type="evidence" value="ECO:0007669"/>
    <property type="project" value="TreeGrafter"/>
</dbReference>
<dbReference type="GO" id="GO:0031929">
    <property type="term" value="P:TOR signaling"/>
    <property type="evidence" value="ECO:0007669"/>
    <property type="project" value="TreeGrafter"/>
</dbReference>
<dbReference type="PROSITE" id="PS00916">
    <property type="entry name" value="PI3_4_KINASE_2"/>
    <property type="match status" value="1"/>
</dbReference>
<dbReference type="GO" id="GO:0005634">
    <property type="term" value="C:nucleus"/>
    <property type="evidence" value="ECO:0007669"/>
    <property type="project" value="TreeGrafter"/>
</dbReference>
<evidence type="ECO:0000259" key="12">
    <source>
        <dbReference type="PROSITE" id="PS51189"/>
    </source>
</evidence>
<reference evidence="14" key="1">
    <citation type="submission" date="2022-10" db="EMBL/GenBank/DDBJ databases">
        <title>Novel sulphate-reducing endosymbionts in the free-living metamonad Anaeramoeba.</title>
        <authorList>
            <person name="Jerlstrom-Hultqvist J."/>
            <person name="Cepicka I."/>
            <person name="Gallot-Lavallee L."/>
            <person name="Salas-Leiva D."/>
            <person name="Curtis B.A."/>
            <person name="Zahonova K."/>
            <person name="Pipaliya S."/>
            <person name="Dacks J."/>
            <person name="Roger A.J."/>
        </authorList>
    </citation>
    <scope>NUCLEOTIDE SEQUENCE</scope>
    <source>
        <strain evidence="14">BMAN</strain>
    </source>
</reference>
<feature type="region of interest" description="Disordered" evidence="10">
    <location>
        <begin position="2015"/>
        <end position="2227"/>
    </location>
</feature>
<proteinExistence type="inferred from homology"/>
<dbReference type="Proteomes" id="UP001149090">
    <property type="component" value="Unassembled WGS sequence"/>
</dbReference>
<dbReference type="GO" id="GO:0031931">
    <property type="term" value="C:TORC1 complex"/>
    <property type="evidence" value="ECO:0007669"/>
    <property type="project" value="TreeGrafter"/>
</dbReference>
<evidence type="ECO:0000256" key="10">
    <source>
        <dbReference type="SAM" id="MobiDB-lite"/>
    </source>
</evidence>
<dbReference type="SUPFAM" id="SSF48371">
    <property type="entry name" value="ARM repeat"/>
    <property type="match status" value="1"/>
</dbReference>
<feature type="compositionally biased region" description="Basic and acidic residues" evidence="10">
    <location>
        <begin position="1768"/>
        <end position="1805"/>
    </location>
</feature>
<dbReference type="InterPro" id="IPR050517">
    <property type="entry name" value="DDR_Repair_Kinase"/>
</dbReference>
<dbReference type="Gene3D" id="1.20.120.150">
    <property type="entry name" value="FKBP12-rapamycin binding domain"/>
    <property type="match status" value="1"/>
</dbReference>
<feature type="compositionally biased region" description="Polar residues" evidence="10">
    <location>
        <begin position="2152"/>
        <end position="2164"/>
    </location>
</feature>
<evidence type="ECO:0000256" key="4">
    <source>
        <dbReference type="ARBA" id="ARBA00022741"/>
    </source>
</evidence>
<sequence length="2777" mass="319971">MDSNEEILRFIEDIRTANGNKQKESLTKLRSHLEEQISQLNRAESRILMSNLNKKVSQFTKSTEANDQLIAVVLMEEIMEINDESTTSNNLVLFFNLLKNVLNRQNNDLNLIEKTTQVLAKLIKSGGALSSDRNEARRYTAILLFTKFSEIVSTLVFVHIRHFLDLIWVALRDPSETIRTLAVNSLHPCFEVLKLRNMAGLSEIYNSLYQEALKSFRQNIIEYVHGSLLVIRELLTCSDRFMESHLEEICTIIFRFKTSKAKIIRETIVDLIPQLARFSPHFFQERYLDSIMTYLYTVYKRDSVLKNKIFETIGELALIFQSNIEKHIPEIMKRIQLSMAPNKKKTYCELSMSCLSKVAKFSDIRGYLNSFKIIDTMIESPLNQTKINSLFELTSSIPDIEMEIKFKLLNLLSFILTSKPYKMPSFLYIEKLKIGLSNDFKQQDAYQTNPQSKMEQILLAFKTFRKFRFGELLRPKFIYRGIVSFFQDENPKLRLKSAKTCIDLICENQISGEKEIHFIFNKLLSLGITDSEGYIRQKILSKLATKLRTHLAQSENVQYLMLALYDEVFQIRKLVIVTLSQLAEHNPAEVIPTLRTTLISLLTEFEYSQEFAVKERSIHLIVEIAKISKKLIYPYCDAILQVFIPKLHENSKSVNSLIIEHLLSAIGSIVVIGGEQMKKYVDELLPLIIETFQKQGVQTRYITLQTLAQLIQSTGSVIDPYKKFPRFLPMLLKTIKTENHLGIRREAIKVIGMIGALDPYKFKMNQTNLQFTGTNMEKAEMMNMPGMDNKEQTMQMQSGITNTNTTTSMSRKTTGEIGFEGISKPNDSKINTNMQTIQTSTNTWNDNSVNAIIQVATISGDVNEEKAPKQTGEDADFQDTNEMTRYFADIANNNLDEFYAKVSISALMKIISDSSLGNHHEVAAQSLLRIINYLGEGSIPFLRQILAPFFEAVQKSDSISKEFLFQQFTQLVLHLRQHISPHLEEIVKFIFGNWQTAYLAQILELIEKLVQVFPDEVTTFLPVLVPLLIGVLRDDRSEHRDHVLRTLQCVEILAPRLGDYLQLVVPVVLEIAEKKRNDPSLCVAAVNAISALSDRQGFADFSSRIVRIFLSLIPNSGEEVRKYVIEGLNIFSGTLGPLFRVFLPGIERIFMFSGISKEEYMRIAEKSVSANKNNEMTLTQKNNRTNTREERMGFGALAFRKIPLNAGNLKHSWQAQNSFTKEDWEEWMRRFSGELVRESPSPAIRSCSDLVQSYHAPARALFNAAFLSCWMDLLDHHKDDLAEQFECAFRSHTIPQDILQTLLNLAEFMEHVQQPLPLSVSVLASIAENCHAFAKALRYRELELGENTTSAIEAIISLSNKLQMPETAIGIIEYAKQAHSIEPKESWFEEMNQIEEALSAYERKQLADPLSLDLMIGRMRCLYSLGEWEKLIQISHEAGNFPEAQMSYTFTTLVADASWMTNNWALMKKCSNSLPERSAQGAFLRAVVDVKFQEFESARKHIDIAREMIIDSISALVGESYSRAYSDIIRAQQLAELEEVIEYMQSDPHPSHRAFIRGVWRRRLKGCERSVDSWLRILAIRSIVIDKRDDVLSWFKFARISERNSRKKLAEKTIRATLRMSREALDPNDIDSQKNPLTSDIDRFEITLDSDHVIRQSNNFDINAKISPSFQKRDSETNTFSFFSQNISNLSTPPQLPISGVRMQTQISELFAENPKAGFQYLHHLWDLGHPKDAFEGLKHFVQHLSALTSDSNIQFSHGRTRIKDSLRTHNLERIRERSNDHKNSRNTNKDQDRNHDHLQDHDPNQDNESEQEVDLRHLSAKVYLQLGKWQLALQTPQQDGRVDEETALNVLDVYRKAMNSDPSWAKAWHAWALLNFEIVSRFEADKRTLSSQDIHTYLLPAISGFFRAIHLSSASKSIRDTLRLLTLWFRYGSYSKVISALKNGFSMVSITIWLQVIPQLIARINSTSRPIKQLIHNLLIQIGKAHPQALVYSLTVAEKFQEYEARLSYDKGIRSQDSEPSLDRSLRHDSSFSPNNKLVDSDDSDDSDISQESRSPTDSLLKSSHSRNLSDFDSDDDDDDNDNDYSIDNESTNTNESYTSNDLDSNEQEKNSSVDQNDSDQEDTDFEDSDEDEDEYENENDENDRNDDNFRQQIPRSKNQLKLSQHYHKMKKSTNQKKKKKKHSTPKIQKQGGLVRSKPQNFSKFTKTKKQTKKNHKTKHKKNVRSPFRSTHNVREDLSDAGKIMESIKRHSPNLAEQAKLVSNELIRVAILWEEKWYESLDDASKIYFSEPKNFRGMMAILRPLHDELKKGGETAHENKFLQLYRTELDLALKNCEEFARTQNQVLINRAWESYYRAFRRFAREIPTIRLLDLKQVSPRLLEAKHLELAVPGTYNINSHIVRIDSFVEKISVLKTKQRPRKLKIRGSDGSSYQFLLKGHEDLRQDERVMQLFGLVNALLSNSFQTSRLHLGIQRYAVVPLSPNTGLIGWVPHCDTLHDLIRDYRESHNIVLNLEHQLMTQMAPDYDKLALIQKIEVFGHSLQNTDGLDLNRILWLKSQNSEVWLDKRTNYTRSLAVMSMVGYILGLGDRHPSNIMMNKFSGKITHIDFGDCFEVAMIRQQYPEKIPFRLTRMLVKAMEMSGIEGTFKETCKHVMTILRKNKDSLMAMLEAFVYDPLFSWLFEQSLKFGTDTKKPIRTESEKSSFDRTFSNFNLSTTEAPNQKALDIIDRISNKLNGRDFRKDTRLDPQKQIELLIQQATSHENLCQCYIGWCPFW</sequence>
<dbReference type="FunFam" id="1.10.1070.11:FF:000029">
    <property type="entry name" value="Serine/threonine-protein kinase TOR"/>
    <property type="match status" value="1"/>
</dbReference>
<dbReference type="Pfam" id="PF02260">
    <property type="entry name" value="FATC"/>
    <property type="match status" value="1"/>
</dbReference>
<evidence type="ECO:0000256" key="3">
    <source>
        <dbReference type="ARBA" id="ARBA00022737"/>
    </source>
</evidence>
<evidence type="ECO:0000256" key="2">
    <source>
        <dbReference type="ARBA" id="ARBA00022679"/>
    </source>
</evidence>
<dbReference type="Pfam" id="PF02259">
    <property type="entry name" value="FAT"/>
    <property type="match status" value="2"/>
</dbReference>
<dbReference type="EMBL" id="JAPDFW010000059">
    <property type="protein sequence ID" value="KAJ5076740.1"/>
    <property type="molecule type" value="Genomic_DNA"/>
</dbReference>
<gene>
    <name evidence="14" type="ORF">M0811_00057</name>
</gene>
<evidence type="ECO:0000256" key="1">
    <source>
        <dbReference type="ARBA" id="ARBA00011031"/>
    </source>
</evidence>
<keyword evidence="3" id="KW-0677">Repeat</keyword>
<dbReference type="SMART" id="SM01345">
    <property type="entry name" value="Rapamycin_bind"/>
    <property type="match status" value="1"/>
</dbReference>
<comment type="similarity">
    <text evidence="1 9">Belongs to the PI3/PI4-kinase family.</text>
</comment>
<feature type="compositionally biased region" description="Acidic residues" evidence="10">
    <location>
        <begin position="2073"/>
        <end position="2088"/>
    </location>
</feature>
<dbReference type="GO" id="GO:0044877">
    <property type="term" value="F:protein-containing complex binding"/>
    <property type="evidence" value="ECO:0007669"/>
    <property type="project" value="InterPro"/>
</dbReference>
<dbReference type="GO" id="GO:0031932">
    <property type="term" value="C:TORC2 complex"/>
    <property type="evidence" value="ECO:0007669"/>
    <property type="project" value="TreeGrafter"/>
</dbReference>
<dbReference type="InterPro" id="IPR009076">
    <property type="entry name" value="FRB_dom"/>
</dbReference>
<keyword evidence="6 9" id="KW-0067">ATP-binding</keyword>
<evidence type="ECO:0000259" key="11">
    <source>
        <dbReference type="PROSITE" id="PS50290"/>
    </source>
</evidence>
<dbReference type="PROSITE" id="PS50290">
    <property type="entry name" value="PI3_4_KINASE_3"/>
    <property type="match status" value="1"/>
</dbReference>
<dbReference type="OrthoDB" id="381190at2759"/>
<evidence type="ECO:0000313" key="15">
    <source>
        <dbReference type="Proteomes" id="UP001149090"/>
    </source>
</evidence>
<feature type="compositionally biased region" description="Basic residues" evidence="10">
    <location>
        <begin position="2207"/>
        <end position="2225"/>
    </location>
</feature>
<dbReference type="PROSITE" id="PS00915">
    <property type="entry name" value="PI3_4_KINASE_1"/>
    <property type="match status" value="1"/>
</dbReference>
<dbReference type="GO" id="GO:0080090">
    <property type="term" value="P:regulation of primary metabolic process"/>
    <property type="evidence" value="ECO:0007669"/>
    <property type="project" value="UniProtKB-ARBA"/>
</dbReference>
<dbReference type="InterPro" id="IPR018936">
    <property type="entry name" value="PI3/4_kinase_CS"/>
</dbReference>
<dbReference type="InterPro" id="IPR003152">
    <property type="entry name" value="FATC_dom"/>
</dbReference>
<dbReference type="InterPro" id="IPR014009">
    <property type="entry name" value="PIK_FAT"/>
</dbReference>
<dbReference type="InterPro" id="IPR036738">
    <property type="entry name" value="FRB_sf"/>
</dbReference>
<dbReference type="Pfam" id="PF08771">
    <property type="entry name" value="FRB_dom"/>
    <property type="match status" value="1"/>
</dbReference>
<dbReference type="InterPro" id="IPR011009">
    <property type="entry name" value="Kinase-like_dom_sf"/>
</dbReference>
<dbReference type="InterPro" id="IPR036940">
    <property type="entry name" value="PI3/4_kinase_cat_sf"/>
</dbReference>
<feature type="domain" description="PI3K/PI4K catalytic" evidence="11">
    <location>
        <begin position="2408"/>
        <end position="2719"/>
    </location>
</feature>
<dbReference type="Gene3D" id="3.30.1010.10">
    <property type="entry name" value="Phosphatidylinositol 3-kinase Catalytic Subunit, Chain A, domain 4"/>
    <property type="match status" value="1"/>
</dbReference>
<dbReference type="GO" id="GO:0005524">
    <property type="term" value="F:ATP binding"/>
    <property type="evidence" value="ECO:0007669"/>
    <property type="project" value="UniProtKB-KW"/>
</dbReference>
<evidence type="ECO:0000256" key="6">
    <source>
        <dbReference type="ARBA" id="ARBA00022840"/>
    </source>
</evidence>
<evidence type="ECO:0000256" key="9">
    <source>
        <dbReference type="RuleBase" id="RU364109"/>
    </source>
</evidence>
<comment type="catalytic activity">
    <reaction evidence="8">
        <text>L-seryl-[protein] + ATP = O-phospho-L-seryl-[protein] + ADP + H(+)</text>
        <dbReference type="Rhea" id="RHEA:17989"/>
        <dbReference type="Rhea" id="RHEA-COMP:9863"/>
        <dbReference type="Rhea" id="RHEA-COMP:11604"/>
        <dbReference type="ChEBI" id="CHEBI:15378"/>
        <dbReference type="ChEBI" id="CHEBI:29999"/>
        <dbReference type="ChEBI" id="CHEBI:30616"/>
        <dbReference type="ChEBI" id="CHEBI:83421"/>
        <dbReference type="ChEBI" id="CHEBI:456216"/>
        <dbReference type="EC" id="2.7.11.1"/>
    </reaction>
</comment>
<dbReference type="SMART" id="SM00146">
    <property type="entry name" value="PI3Kc"/>
    <property type="match status" value="1"/>
</dbReference>
<dbReference type="InterPro" id="IPR011990">
    <property type="entry name" value="TPR-like_helical_dom_sf"/>
</dbReference>
<feature type="compositionally biased region" description="Acidic residues" evidence="10">
    <location>
        <begin position="2118"/>
        <end position="2146"/>
    </location>
</feature>
<evidence type="ECO:0000256" key="5">
    <source>
        <dbReference type="ARBA" id="ARBA00022777"/>
    </source>
</evidence>
<dbReference type="GO" id="GO:0004674">
    <property type="term" value="F:protein serine/threonine kinase activity"/>
    <property type="evidence" value="ECO:0007669"/>
    <property type="project" value="UniProtKB-KW"/>
</dbReference>
<dbReference type="OMA" id="SLCICVG"/>
<dbReference type="Gene3D" id="1.25.40.10">
    <property type="entry name" value="Tetratricopeptide repeat domain"/>
    <property type="match status" value="1"/>
</dbReference>
<dbReference type="PROSITE" id="PS51190">
    <property type="entry name" value="FATC"/>
    <property type="match status" value="1"/>
</dbReference>
<feature type="domain" description="FATC" evidence="13">
    <location>
        <begin position="2745"/>
        <end position="2777"/>
    </location>
</feature>
<dbReference type="InterPro" id="IPR026683">
    <property type="entry name" value="TOR_cat"/>
</dbReference>
<keyword evidence="9" id="KW-0723">Serine/threonine-protein kinase</keyword>
<dbReference type="Pfam" id="PF11865">
    <property type="entry name" value="mTOR_dom"/>
    <property type="match status" value="2"/>
</dbReference>
<dbReference type="InterPro" id="IPR000403">
    <property type="entry name" value="PI3/4_kinase_cat_dom"/>
</dbReference>
<organism evidence="14 15">
    <name type="scientific">Anaeramoeba ignava</name>
    <name type="common">Anaerobic marine amoeba</name>
    <dbReference type="NCBI Taxonomy" id="1746090"/>
    <lineage>
        <taxon>Eukaryota</taxon>
        <taxon>Metamonada</taxon>
        <taxon>Anaeramoebidae</taxon>
        <taxon>Anaeramoeba</taxon>
    </lineage>
</organism>
<feature type="compositionally biased region" description="Basic and acidic residues" evidence="10">
    <location>
        <begin position="2015"/>
        <end position="2031"/>
    </location>
</feature>
<feature type="domain" description="FAT" evidence="12">
    <location>
        <begin position="1322"/>
        <end position="2001"/>
    </location>
</feature>
<dbReference type="EC" id="2.7.11.1" evidence="9"/>
<accession>A0A9Q0LRS7</accession>
<evidence type="ECO:0000313" key="14">
    <source>
        <dbReference type="EMBL" id="KAJ5076740.1"/>
    </source>
</evidence>